<dbReference type="RefSeq" id="WP_212324456.1">
    <property type="nucleotide sequence ID" value="NZ_AP024463.1"/>
</dbReference>
<dbReference type="PRINTS" id="PR00793">
    <property type="entry name" value="PROAMNOPTASE"/>
</dbReference>
<gene>
    <name evidence="6" type="ORF">J5A65_01700</name>
</gene>
<sequence>MKILKVLTSVWLLLVVVPIPLFYGMLLLTNGVWGGLLALVLTTGLVVLIVWRGLRGQIRRRPVRTVFIGLLAGAQLALFGYLCVPLGDPSAMPPATPPGVSPEYWDLSTGSRIASYHLPSQVPGEPKGTVLYIHGGPGGMIGTSNLRFLSGLTEHGYEVYAYDQAGGGMSGLLRPEEYSHQRNIDDLAEVIARIPSGNLTAIGQSYGSTLLASALADERIQPHLTKAVFSEPGGLPITNANDYANAHVPGTPPQAAPKFGGRLPSVVSAPRVMLRVALPPSSLFVSQEETVAAQTEQEQLDLVRYTVCKDKAGEVMLQGNPLRVNMVTNIRVATTMNTLDLERFSQTKVPAMLMLGECSYVGRKEQLAYLHAYPAIERTQYFQGMGHSLNSPEVLQSLLSFIEDSPAPLPNYPQKTDAEQFINEGR</sequence>
<proteinExistence type="inferred from homology"/>
<keyword evidence="4" id="KW-0472">Membrane</keyword>
<feature type="region of interest" description="Disordered" evidence="3">
    <location>
        <begin position="240"/>
        <end position="259"/>
    </location>
</feature>
<protein>
    <submittedName>
        <fullName evidence="6">Alpha/beta hydrolase</fullName>
    </submittedName>
</protein>
<evidence type="ECO:0000313" key="6">
    <source>
        <dbReference type="EMBL" id="QUC08488.1"/>
    </source>
</evidence>
<keyword evidence="4" id="KW-1133">Transmembrane helix</keyword>
<evidence type="ECO:0000313" key="7">
    <source>
        <dbReference type="Proteomes" id="UP000678513"/>
    </source>
</evidence>
<reference evidence="6 7" key="1">
    <citation type="submission" date="2021-03" db="EMBL/GenBank/DDBJ databases">
        <title>Human Oral Microbial Genomes.</title>
        <authorList>
            <person name="Johnston C.D."/>
            <person name="Chen T."/>
            <person name="Dewhirst F.E."/>
        </authorList>
    </citation>
    <scope>NUCLEOTIDE SEQUENCE [LARGE SCALE GENOMIC DNA]</scope>
    <source>
        <strain evidence="6 7">DSMZ 100122</strain>
    </source>
</reference>
<feature type="transmembrane region" description="Helical" evidence="4">
    <location>
        <begin position="63"/>
        <end position="82"/>
    </location>
</feature>
<organism evidence="6 7">
    <name type="scientific">Arachnia rubra</name>
    <dbReference type="NCBI Taxonomy" id="1547448"/>
    <lineage>
        <taxon>Bacteria</taxon>
        <taxon>Bacillati</taxon>
        <taxon>Actinomycetota</taxon>
        <taxon>Actinomycetes</taxon>
        <taxon>Propionibacteriales</taxon>
        <taxon>Propionibacteriaceae</taxon>
        <taxon>Arachnia</taxon>
    </lineage>
</organism>
<dbReference type="Gene3D" id="3.40.50.1820">
    <property type="entry name" value="alpha/beta hydrolase"/>
    <property type="match status" value="1"/>
</dbReference>
<feature type="transmembrane region" description="Helical" evidence="4">
    <location>
        <begin position="32"/>
        <end position="51"/>
    </location>
</feature>
<dbReference type="InterPro" id="IPR002410">
    <property type="entry name" value="Peptidase_S33"/>
</dbReference>
<keyword evidence="4" id="KW-0812">Transmembrane</keyword>
<name>A0ABX7Y6X8_9ACTN</name>
<feature type="domain" description="AB hydrolase-1" evidence="5">
    <location>
        <begin position="129"/>
        <end position="244"/>
    </location>
</feature>
<keyword evidence="2 6" id="KW-0378">Hydrolase</keyword>
<evidence type="ECO:0000256" key="2">
    <source>
        <dbReference type="ARBA" id="ARBA00022801"/>
    </source>
</evidence>
<dbReference type="InterPro" id="IPR029058">
    <property type="entry name" value="AB_hydrolase_fold"/>
</dbReference>
<dbReference type="Proteomes" id="UP000678513">
    <property type="component" value="Chromosome"/>
</dbReference>
<dbReference type="Pfam" id="PF00561">
    <property type="entry name" value="Abhydrolase_1"/>
    <property type="match status" value="1"/>
</dbReference>
<keyword evidence="7" id="KW-1185">Reference proteome</keyword>
<evidence type="ECO:0000256" key="1">
    <source>
        <dbReference type="ARBA" id="ARBA00010088"/>
    </source>
</evidence>
<evidence type="ECO:0000256" key="4">
    <source>
        <dbReference type="SAM" id="Phobius"/>
    </source>
</evidence>
<evidence type="ECO:0000256" key="3">
    <source>
        <dbReference type="SAM" id="MobiDB-lite"/>
    </source>
</evidence>
<accession>A0ABX7Y6X8</accession>
<dbReference type="InterPro" id="IPR000073">
    <property type="entry name" value="AB_hydrolase_1"/>
</dbReference>
<dbReference type="SUPFAM" id="SSF53474">
    <property type="entry name" value="alpha/beta-Hydrolases"/>
    <property type="match status" value="1"/>
</dbReference>
<comment type="similarity">
    <text evidence="1">Belongs to the peptidase S33 family.</text>
</comment>
<dbReference type="EMBL" id="CP072384">
    <property type="protein sequence ID" value="QUC08488.1"/>
    <property type="molecule type" value="Genomic_DNA"/>
</dbReference>
<dbReference type="GO" id="GO:0016787">
    <property type="term" value="F:hydrolase activity"/>
    <property type="evidence" value="ECO:0007669"/>
    <property type="project" value="UniProtKB-KW"/>
</dbReference>
<feature type="transmembrane region" description="Helical" evidence="4">
    <location>
        <begin position="7"/>
        <end position="26"/>
    </location>
</feature>
<evidence type="ECO:0000259" key="5">
    <source>
        <dbReference type="Pfam" id="PF00561"/>
    </source>
</evidence>